<organism evidence="13 14">
    <name type="scientific">Halalkalibacter suaedae</name>
    <dbReference type="NCBI Taxonomy" id="2822140"/>
    <lineage>
        <taxon>Bacteria</taxon>
        <taxon>Bacillati</taxon>
        <taxon>Bacillota</taxon>
        <taxon>Bacilli</taxon>
        <taxon>Bacillales</taxon>
        <taxon>Bacillaceae</taxon>
        <taxon>Halalkalibacter</taxon>
    </lineage>
</organism>
<dbReference type="Gene3D" id="1.10.110.30">
    <property type="match status" value="1"/>
</dbReference>
<feature type="domain" description="tRNA nucleotidyltransferase/poly(A) polymerase RNA and SrmB- binding" evidence="11">
    <location>
        <begin position="151"/>
        <end position="209"/>
    </location>
</feature>
<comment type="caution">
    <text evidence="13">The sequence shown here is derived from an EMBL/GenBank/DDBJ whole genome shotgun (WGS) entry which is preliminary data.</text>
</comment>
<dbReference type="EMBL" id="JAGKSQ010000002">
    <property type="protein sequence ID" value="MBP3950618.1"/>
    <property type="molecule type" value="Genomic_DNA"/>
</dbReference>
<dbReference type="SUPFAM" id="SSF81891">
    <property type="entry name" value="Poly A polymerase C-terminal region-like"/>
    <property type="match status" value="1"/>
</dbReference>
<protein>
    <submittedName>
        <fullName evidence="13">CCA tRNA nucleotidyltransferase</fullName>
        <ecNumber evidence="13">2.7.7.72</ecNumber>
    </submittedName>
</protein>
<dbReference type="GO" id="GO:0000049">
    <property type="term" value="F:tRNA binding"/>
    <property type="evidence" value="ECO:0007669"/>
    <property type="project" value="TreeGrafter"/>
</dbReference>
<keyword evidence="14" id="KW-1185">Reference proteome</keyword>
<keyword evidence="7" id="KW-0460">Magnesium</keyword>
<evidence type="ECO:0000256" key="6">
    <source>
        <dbReference type="ARBA" id="ARBA00022741"/>
    </source>
</evidence>
<comment type="cofactor">
    <cofactor evidence="1">
        <name>Mg(2+)</name>
        <dbReference type="ChEBI" id="CHEBI:18420"/>
    </cofactor>
</comment>
<dbReference type="PANTHER" id="PTHR46173:SF1">
    <property type="entry name" value="CCA TRNA NUCLEOTIDYLTRANSFERASE 1, MITOCHONDRIAL"/>
    <property type="match status" value="1"/>
</dbReference>
<dbReference type="InterPro" id="IPR050264">
    <property type="entry name" value="Bact_CCA-adding_enz_type3_sf"/>
</dbReference>
<comment type="similarity">
    <text evidence="9">Belongs to the tRNA nucleotidyltransferase/poly(A) polymerase family.</text>
</comment>
<evidence type="ECO:0000256" key="3">
    <source>
        <dbReference type="ARBA" id="ARBA00022694"/>
    </source>
</evidence>
<dbReference type="GO" id="GO:0000166">
    <property type="term" value="F:nucleotide binding"/>
    <property type="evidence" value="ECO:0007669"/>
    <property type="project" value="UniProtKB-KW"/>
</dbReference>
<name>A0A940WRT4_9BACI</name>
<dbReference type="NCBIfam" id="NF009814">
    <property type="entry name" value="PRK13299.1"/>
    <property type="match status" value="1"/>
</dbReference>
<dbReference type="Gene3D" id="3.30.460.10">
    <property type="entry name" value="Beta Polymerase, domain 2"/>
    <property type="match status" value="1"/>
</dbReference>
<proteinExistence type="inferred from homology"/>
<dbReference type="Pfam" id="PF12627">
    <property type="entry name" value="PolyA_pol_RNAbd"/>
    <property type="match status" value="1"/>
</dbReference>
<evidence type="ECO:0000259" key="10">
    <source>
        <dbReference type="Pfam" id="PF01743"/>
    </source>
</evidence>
<evidence type="ECO:0000256" key="9">
    <source>
        <dbReference type="RuleBase" id="RU003953"/>
    </source>
</evidence>
<evidence type="ECO:0000256" key="7">
    <source>
        <dbReference type="ARBA" id="ARBA00022842"/>
    </source>
</evidence>
<gene>
    <name evidence="13" type="ORF">J7W16_05680</name>
</gene>
<dbReference type="InterPro" id="IPR032810">
    <property type="entry name" value="CCA-adding_enz_C"/>
</dbReference>
<dbReference type="AlphaFoldDB" id="A0A940WRT4"/>
<dbReference type="Pfam" id="PF13735">
    <property type="entry name" value="tRNA_NucTran2_2"/>
    <property type="match status" value="1"/>
</dbReference>
<keyword evidence="3" id="KW-0819">tRNA processing</keyword>
<evidence type="ECO:0000256" key="8">
    <source>
        <dbReference type="ARBA" id="ARBA00022884"/>
    </source>
</evidence>
<evidence type="ECO:0000259" key="11">
    <source>
        <dbReference type="Pfam" id="PF12627"/>
    </source>
</evidence>
<dbReference type="Gene3D" id="1.10.246.80">
    <property type="match status" value="1"/>
</dbReference>
<evidence type="ECO:0000256" key="4">
    <source>
        <dbReference type="ARBA" id="ARBA00022695"/>
    </source>
</evidence>
<feature type="domain" description="CCA-adding enzyme C-terminal" evidence="12">
    <location>
        <begin position="229"/>
        <end position="371"/>
    </location>
</feature>
<dbReference type="PANTHER" id="PTHR46173">
    <property type="entry name" value="CCA TRNA NUCLEOTIDYLTRANSFERASE 1, MITOCHONDRIAL"/>
    <property type="match status" value="1"/>
</dbReference>
<sequence>MKQMEEANEILSTLNKEGFHAYIVGGAVRDFLLNRRSADIDIVTSAQPDEIRSLFPKTIQMNTEHQTVIVRLNSQLYEVTTFRGDSLQQDLFERDLTINSMAMDVEGNLIDPANGEKDLQGRYLRSVDPVKTMTDDPLRMLRVARFVSELGFAVDEDLMKVIYSNHSILHSVAVERVAKEWLKLFKGIHRQSAFKLLINSSMYESIPGLTLDKDVLNKLSRLDIDQDETDVVCWTVYCLVLNVDNANILKCLALSSQLIRDVNKRLVGYWLRTEQLWTNLSLYDTTIQVAKDIEYIRSLLGEAAYKGTELEQIWGLIPIHSRSELAITGRDLLNETNKQSGPWIKDELRAAEEAVVTNNCENEKECLLEWLERRRK</sequence>
<dbReference type="EC" id="2.7.7.72" evidence="13"/>
<keyword evidence="6" id="KW-0547">Nucleotide-binding</keyword>
<dbReference type="SUPFAM" id="SSF81301">
    <property type="entry name" value="Nucleotidyltransferase"/>
    <property type="match status" value="1"/>
</dbReference>
<keyword evidence="5" id="KW-0479">Metal-binding</keyword>
<dbReference type="InterPro" id="IPR043519">
    <property type="entry name" value="NT_sf"/>
</dbReference>
<keyword evidence="4 13" id="KW-0548">Nucleotidyltransferase</keyword>
<dbReference type="Pfam" id="PF01743">
    <property type="entry name" value="PolyA_pol"/>
    <property type="match status" value="1"/>
</dbReference>
<evidence type="ECO:0000259" key="12">
    <source>
        <dbReference type="Pfam" id="PF13735"/>
    </source>
</evidence>
<keyword evidence="8 9" id="KW-0694">RNA-binding</keyword>
<reference evidence="13" key="1">
    <citation type="submission" date="2021-03" db="EMBL/GenBank/DDBJ databases">
        <title>Bacillus suaedae sp. nov., isolated from Suaeda aralocaspica.</title>
        <authorList>
            <person name="Lei R.F.R."/>
        </authorList>
    </citation>
    <scope>NUCLEOTIDE SEQUENCE</scope>
    <source>
        <strain evidence="13">YZJH907-2</strain>
    </source>
</reference>
<feature type="domain" description="Poly A polymerase head" evidence="10">
    <location>
        <begin position="21"/>
        <end position="125"/>
    </location>
</feature>
<evidence type="ECO:0000313" key="13">
    <source>
        <dbReference type="EMBL" id="MBP3950618.1"/>
    </source>
</evidence>
<evidence type="ECO:0000256" key="2">
    <source>
        <dbReference type="ARBA" id="ARBA00022679"/>
    </source>
</evidence>
<dbReference type="InterPro" id="IPR002646">
    <property type="entry name" value="PolA_pol_head_dom"/>
</dbReference>
<dbReference type="GO" id="GO:0008033">
    <property type="term" value="P:tRNA processing"/>
    <property type="evidence" value="ECO:0007669"/>
    <property type="project" value="UniProtKB-KW"/>
</dbReference>
<keyword evidence="2 9" id="KW-0808">Transferase</keyword>
<dbReference type="Gene3D" id="1.20.58.560">
    <property type="match status" value="1"/>
</dbReference>
<dbReference type="GO" id="GO:0004810">
    <property type="term" value="F:CCA tRNA nucleotidyltransferase activity"/>
    <property type="evidence" value="ECO:0007669"/>
    <property type="project" value="UniProtKB-EC"/>
</dbReference>
<evidence type="ECO:0000256" key="5">
    <source>
        <dbReference type="ARBA" id="ARBA00022723"/>
    </source>
</evidence>
<accession>A0A940WRT4</accession>
<dbReference type="CDD" id="cd05398">
    <property type="entry name" value="NT_ClassII-CCAase"/>
    <property type="match status" value="1"/>
</dbReference>
<dbReference type="Proteomes" id="UP000678228">
    <property type="component" value="Unassembled WGS sequence"/>
</dbReference>
<evidence type="ECO:0000313" key="14">
    <source>
        <dbReference type="Proteomes" id="UP000678228"/>
    </source>
</evidence>
<evidence type="ECO:0000256" key="1">
    <source>
        <dbReference type="ARBA" id="ARBA00001946"/>
    </source>
</evidence>
<dbReference type="GO" id="GO:0046872">
    <property type="term" value="F:metal ion binding"/>
    <property type="evidence" value="ECO:0007669"/>
    <property type="project" value="UniProtKB-KW"/>
</dbReference>
<dbReference type="InterPro" id="IPR032828">
    <property type="entry name" value="PolyA_RNA-bd"/>
</dbReference>